<sequence>MPTSPAVQDESKLLLDNLVELTSQREQEMLESSLLSTLVELMHVDRVELFACRRVNGSPYLCRRLEALAASGKPEVRETPADGWLPPSPLLRELFSHAHHDNTALLRIPSGLCLPLHCMGNITSLVVIHCGPDADVNRDMLLAMARIHENFLRLLFEADRDMLTALHNRRKFDLRFYNLIASLQHEAESAATHMLALLDIDHFKQVNDRFGHMVGDEVLLLMAQLMQASFREEDGLFRYGGEEFALLLECGDAEPAEVALERFRASVRRHVFPQAGCITISIGYTRITPGLLPDQLLEQADRALYYAKSHGRDQVCGYEKLVAGGKLESPLIADQIDYF</sequence>
<dbReference type="CDD" id="cd01949">
    <property type="entry name" value="GGDEF"/>
    <property type="match status" value="1"/>
</dbReference>
<evidence type="ECO:0000256" key="2">
    <source>
        <dbReference type="ARBA" id="ARBA00034247"/>
    </source>
</evidence>
<name>A0A1D9LEI5_9NEIS</name>
<proteinExistence type="predicted"/>
<dbReference type="EMBL" id="CP017707">
    <property type="protein sequence ID" value="AOZ49625.1"/>
    <property type="molecule type" value="Genomic_DNA"/>
</dbReference>
<dbReference type="Proteomes" id="UP000178776">
    <property type="component" value="Chromosome"/>
</dbReference>
<organism evidence="4 5">
    <name type="scientific">Chromobacterium vaccinii</name>
    <dbReference type="NCBI Taxonomy" id="1108595"/>
    <lineage>
        <taxon>Bacteria</taxon>
        <taxon>Pseudomonadati</taxon>
        <taxon>Pseudomonadota</taxon>
        <taxon>Betaproteobacteria</taxon>
        <taxon>Neisseriales</taxon>
        <taxon>Chromobacteriaceae</taxon>
        <taxon>Chromobacterium</taxon>
    </lineage>
</organism>
<evidence type="ECO:0000259" key="3">
    <source>
        <dbReference type="PROSITE" id="PS50887"/>
    </source>
</evidence>
<dbReference type="GO" id="GO:0052621">
    <property type="term" value="F:diguanylate cyclase activity"/>
    <property type="evidence" value="ECO:0007669"/>
    <property type="project" value="UniProtKB-EC"/>
</dbReference>
<evidence type="ECO:0000256" key="1">
    <source>
        <dbReference type="ARBA" id="ARBA00012528"/>
    </source>
</evidence>
<dbReference type="EC" id="2.7.7.65" evidence="1"/>
<protein>
    <recommendedName>
        <fullName evidence="1">diguanylate cyclase</fullName>
        <ecNumber evidence="1">2.7.7.65</ecNumber>
    </recommendedName>
</protein>
<reference evidence="4 5" key="1">
    <citation type="submission" date="2016-10" db="EMBL/GenBank/DDBJ databases">
        <title>Chromobacterium muskegensis sp. nov., an insecticidal bacterium isolated from Sphagnum bogs.</title>
        <authorList>
            <person name="Sparks M.E."/>
            <person name="Blackburn M.B."/>
            <person name="Gundersen-Rindal D.E."/>
            <person name="Mitchell A."/>
            <person name="Farrar R."/>
            <person name="Kuhar D."/>
        </authorList>
    </citation>
    <scope>NUCLEOTIDE SEQUENCE [LARGE SCALE GENOMIC DNA]</scope>
    <source>
        <strain evidence="4 5">21-1</strain>
    </source>
</reference>
<accession>A0A1D9LEI5</accession>
<dbReference type="RefSeq" id="WP_070979184.1">
    <property type="nucleotide sequence ID" value="NZ_CP017707.1"/>
</dbReference>
<dbReference type="InterPro" id="IPR043128">
    <property type="entry name" value="Rev_trsase/Diguanyl_cyclase"/>
</dbReference>
<dbReference type="STRING" id="1108595.BKX93_06145"/>
<dbReference type="Pfam" id="PF00990">
    <property type="entry name" value="GGDEF"/>
    <property type="match status" value="1"/>
</dbReference>
<dbReference type="InterPro" id="IPR029787">
    <property type="entry name" value="Nucleotide_cyclase"/>
</dbReference>
<dbReference type="GO" id="GO:0005886">
    <property type="term" value="C:plasma membrane"/>
    <property type="evidence" value="ECO:0007669"/>
    <property type="project" value="TreeGrafter"/>
</dbReference>
<evidence type="ECO:0000313" key="5">
    <source>
        <dbReference type="Proteomes" id="UP000178776"/>
    </source>
</evidence>
<dbReference type="InterPro" id="IPR050469">
    <property type="entry name" value="Diguanylate_Cyclase"/>
</dbReference>
<dbReference type="GO" id="GO:1902201">
    <property type="term" value="P:negative regulation of bacterial-type flagellum-dependent cell motility"/>
    <property type="evidence" value="ECO:0007669"/>
    <property type="project" value="TreeGrafter"/>
</dbReference>
<dbReference type="NCBIfam" id="TIGR00254">
    <property type="entry name" value="GGDEF"/>
    <property type="match status" value="1"/>
</dbReference>
<dbReference type="KEGG" id="cvc:BKX93_06145"/>
<dbReference type="SMART" id="SM00267">
    <property type="entry name" value="GGDEF"/>
    <property type="match status" value="1"/>
</dbReference>
<dbReference type="Gene3D" id="3.30.70.270">
    <property type="match status" value="1"/>
</dbReference>
<gene>
    <name evidence="4" type="ORF">BKX93_06145</name>
</gene>
<dbReference type="PANTHER" id="PTHR45138:SF9">
    <property type="entry name" value="DIGUANYLATE CYCLASE DGCM-RELATED"/>
    <property type="match status" value="1"/>
</dbReference>
<dbReference type="GeneID" id="68840787"/>
<dbReference type="PROSITE" id="PS50887">
    <property type="entry name" value="GGDEF"/>
    <property type="match status" value="1"/>
</dbReference>
<evidence type="ECO:0000313" key="4">
    <source>
        <dbReference type="EMBL" id="AOZ49625.1"/>
    </source>
</evidence>
<dbReference type="PANTHER" id="PTHR45138">
    <property type="entry name" value="REGULATORY COMPONENTS OF SENSORY TRANSDUCTION SYSTEM"/>
    <property type="match status" value="1"/>
</dbReference>
<dbReference type="AlphaFoldDB" id="A0A1D9LEI5"/>
<dbReference type="InterPro" id="IPR000160">
    <property type="entry name" value="GGDEF_dom"/>
</dbReference>
<dbReference type="FunFam" id="3.30.70.270:FF:000001">
    <property type="entry name" value="Diguanylate cyclase domain protein"/>
    <property type="match status" value="1"/>
</dbReference>
<comment type="catalytic activity">
    <reaction evidence="2">
        <text>2 GTP = 3',3'-c-di-GMP + 2 diphosphate</text>
        <dbReference type="Rhea" id="RHEA:24898"/>
        <dbReference type="ChEBI" id="CHEBI:33019"/>
        <dbReference type="ChEBI" id="CHEBI:37565"/>
        <dbReference type="ChEBI" id="CHEBI:58805"/>
        <dbReference type="EC" id="2.7.7.65"/>
    </reaction>
</comment>
<dbReference type="GO" id="GO:0043709">
    <property type="term" value="P:cell adhesion involved in single-species biofilm formation"/>
    <property type="evidence" value="ECO:0007669"/>
    <property type="project" value="TreeGrafter"/>
</dbReference>
<feature type="domain" description="GGDEF" evidence="3">
    <location>
        <begin position="191"/>
        <end position="320"/>
    </location>
</feature>
<dbReference type="SUPFAM" id="SSF55073">
    <property type="entry name" value="Nucleotide cyclase"/>
    <property type="match status" value="1"/>
</dbReference>